<dbReference type="PANTHER" id="PTHR11101">
    <property type="entry name" value="PHOSPHATE TRANSPORTER"/>
    <property type="match status" value="1"/>
</dbReference>
<organism evidence="7 8">
    <name type="scientific">Rhodanobacter denitrificans</name>
    <dbReference type="NCBI Taxonomy" id="666685"/>
    <lineage>
        <taxon>Bacteria</taxon>
        <taxon>Pseudomonadati</taxon>
        <taxon>Pseudomonadota</taxon>
        <taxon>Gammaproteobacteria</taxon>
        <taxon>Lysobacterales</taxon>
        <taxon>Rhodanobacteraceae</taxon>
        <taxon>Rhodanobacter</taxon>
    </lineage>
</organism>
<feature type="transmembrane region" description="Helical" evidence="6">
    <location>
        <begin position="134"/>
        <end position="156"/>
    </location>
</feature>
<evidence type="ECO:0000313" key="8">
    <source>
        <dbReference type="Proteomes" id="UP000011859"/>
    </source>
</evidence>
<dbReference type="GO" id="GO:0035435">
    <property type="term" value="P:phosphate ion transmembrane transport"/>
    <property type="evidence" value="ECO:0007669"/>
    <property type="project" value="TreeGrafter"/>
</dbReference>
<dbReference type="Proteomes" id="UP000011859">
    <property type="component" value="Chromosome"/>
</dbReference>
<dbReference type="HOGENOM" id="CLU_015355_1_1_6"/>
<dbReference type="GO" id="GO:0016020">
    <property type="term" value="C:membrane"/>
    <property type="evidence" value="ECO:0007669"/>
    <property type="project" value="UniProtKB-SubCell"/>
</dbReference>
<feature type="transmembrane region" description="Helical" evidence="6">
    <location>
        <begin position="75"/>
        <end position="96"/>
    </location>
</feature>
<keyword evidence="4 6" id="KW-1133">Transmembrane helix</keyword>
<comment type="subcellular location">
    <subcellularLocation>
        <location evidence="1 6">Membrane</location>
        <topology evidence="1 6">Multi-pass membrane protein</topology>
    </subcellularLocation>
</comment>
<dbReference type="GO" id="GO:0005315">
    <property type="term" value="F:phosphate transmembrane transporter activity"/>
    <property type="evidence" value="ECO:0007669"/>
    <property type="project" value="InterPro"/>
</dbReference>
<proteinExistence type="inferred from homology"/>
<keyword evidence="2 6" id="KW-0813">Transport</keyword>
<dbReference type="KEGG" id="rhd:R2APBS1_3819"/>
<name>M4NLC8_9GAMM</name>
<dbReference type="RefSeq" id="WP_015449113.1">
    <property type="nucleotide sequence ID" value="NC_020541.1"/>
</dbReference>
<keyword evidence="3 6" id="KW-0812">Transmembrane</keyword>
<feature type="transmembrane region" description="Helical" evidence="6">
    <location>
        <begin position="341"/>
        <end position="362"/>
    </location>
</feature>
<dbReference type="Pfam" id="PF01384">
    <property type="entry name" value="PHO4"/>
    <property type="match status" value="1"/>
</dbReference>
<gene>
    <name evidence="7" type="ORF">R2APBS1_3819</name>
</gene>
<evidence type="ECO:0000256" key="3">
    <source>
        <dbReference type="ARBA" id="ARBA00022692"/>
    </source>
</evidence>
<evidence type="ECO:0000256" key="5">
    <source>
        <dbReference type="ARBA" id="ARBA00023136"/>
    </source>
</evidence>
<keyword evidence="5 6" id="KW-0472">Membrane</keyword>
<evidence type="ECO:0000313" key="7">
    <source>
        <dbReference type="EMBL" id="AGG90877.1"/>
    </source>
</evidence>
<protein>
    <recommendedName>
        <fullName evidence="6">Phosphate transporter</fullName>
    </recommendedName>
</protein>
<feature type="transmembrane region" description="Helical" evidence="6">
    <location>
        <begin position="254"/>
        <end position="275"/>
    </location>
</feature>
<evidence type="ECO:0000256" key="6">
    <source>
        <dbReference type="RuleBase" id="RU363058"/>
    </source>
</evidence>
<feature type="transmembrane region" description="Helical" evidence="6">
    <location>
        <begin position="108"/>
        <end position="128"/>
    </location>
</feature>
<dbReference type="PANTHER" id="PTHR11101:SF61">
    <property type="entry name" value="PHOSPHATE TRANSPORTER"/>
    <property type="match status" value="1"/>
</dbReference>
<sequence precursor="true">MTLVLFISVLLLAATNGANDNFKGVATLYGSRTVGYWTSLGWASITTLAGSLGSVYLAQGLLKAFTGAGLVPADIAAQTSFALAVAGGAAITVALASWRGMPISTTHALVGAMSGAGLVAAGMDAHFGSLGRSFLLPLLASPLIAVIPAFLSAPLLRRLVVRAERKRIDCLCIAQGTITTPDGLMMRETAVLRTGSTTECGGSDTRTLMRFDATRQIDTLHFLLAGAVGFARGLNDTPKIAALLLPIAMLDSHAAVLAVAIAMLLGGLLGARRVARTMSEKITDLDLGASLAASLTTSLLVSTASFNGLPVSTTHVAVGALAGAGASGRSGVNRRVITDIALSWVVTLPVGALFGAILYAWVR</sequence>
<dbReference type="InterPro" id="IPR001204">
    <property type="entry name" value="Phos_transporter"/>
</dbReference>
<evidence type="ECO:0000256" key="1">
    <source>
        <dbReference type="ARBA" id="ARBA00004141"/>
    </source>
</evidence>
<keyword evidence="8" id="KW-1185">Reference proteome</keyword>
<dbReference type="STRING" id="666685.R2APBS1_3819"/>
<dbReference type="eggNOG" id="COG0306">
    <property type="taxonomic scope" value="Bacteria"/>
</dbReference>
<dbReference type="OrthoDB" id="9779554at2"/>
<accession>M4NLC8</accession>
<evidence type="ECO:0000256" key="4">
    <source>
        <dbReference type="ARBA" id="ARBA00022989"/>
    </source>
</evidence>
<dbReference type="EMBL" id="CP003470">
    <property type="protein sequence ID" value="AGG90877.1"/>
    <property type="molecule type" value="Genomic_DNA"/>
</dbReference>
<comment type="similarity">
    <text evidence="6">Belongs to the inorganic phosphate transporter (PiT) (TC 2.A.20) family.</text>
</comment>
<dbReference type="AlphaFoldDB" id="M4NLC8"/>
<keyword evidence="6" id="KW-0592">Phosphate transport</keyword>
<reference evidence="7 8" key="1">
    <citation type="submission" date="2012-04" db="EMBL/GenBank/DDBJ databases">
        <title>Complete genome of Rhodanobacter sp. 2APBS1.</title>
        <authorList>
            <consortium name="US DOE Joint Genome Institute"/>
            <person name="Huntemann M."/>
            <person name="Wei C.-L."/>
            <person name="Han J."/>
            <person name="Detter J.C."/>
            <person name="Han C."/>
            <person name="Tapia R."/>
            <person name="Munk A.C.C."/>
            <person name="Chen A."/>
            <person name="Krypides N."/>
            <person name="Mavromatis K."/>
            <person name="Markowitz V."/>
            <person name="Szeto E."/>
            <person name="Ivanova N."/>
            <person name="Mikhailova N."/>
            <person name="Ovchinnikova G."/>
            <person name="Pagani I."/>
            <person name="Pati A."/>
            <person name="Goodwin L."/>
            <person name="Peters L."/>
            <person name="Pitluck S."/>
            <person name="Woyke T."/>
            <person name="Prakash O."/>
            <person name="Elkins J."/>
            <person name="Brown S."/>
            <person name="Palumbo A."/>
            <person name="Hemme C."/>
            <person name="Zhou J."/>
            <person name="Watson D."/>
            <person name="Jardine P."/>
            <person name="Kostka J."/>
            <person name="Green S."/>
        </authorList>
    </citation>
    <scope>NUCLEOTIDE SEQUENCE [LARGE SCALE GENOMIC DNA]</scope>
    <source>
        <strain evidence="7 8">2APBS1</strain>
    </source>
</reference>
<feature type="transmembrane region" description="Helical" evidence="6">
    <location>
        <begin position="217"/>
        <end position="234"/>
    </location>
</feature>
<evidence type="ECO:0000256" key="2">
    <source>
        <dbReference type="ARBA" id="ARBA00022448"/>
    </source>
</evidence>